<evidence type="ECO:0008006" key="4">
    <source>
        <dbReference type="Google" id="ProtNLM"/>
    </source>
</evidence>
<feature type="chain" id="PRO_5003444725" description="Secreted protein" evidence="1">
    <location>
        <begin position="23"/>
        <end position="56"/>
    </location>
</feature>
<dbReference type="Proteomes" id="UP000001075">
    <property type="component" value="Unassembled WGS sequence"/>
</dbReference>
<evidence type="ECO:0000313" key="3">
    <source>
        <dbReference type="Proteomes" id="UP000001075"/>
    </source>
</evidence>
<feature type="signal peptide" evidence="1">
    <location>
        <begin position="1"/>
        <end position="22"/>
    </location>
</feature>
<evidence type="ECO:0000313" key="2">
    <source>
        <dbReference type="EMBL" id="EGW05909.1"/>
    </source>
</evidence>
<evidence type="ECO:0000256" key="1">
    <source>
        <dbReference type="SAM" id="SignalP"/>
    </source>
</evidence>
<keyword evidence="1" id="KW-0732">Signal</keyword>
<dbReference type="EMBL" id="JH001129">
    <property type="protein sequence ID" value="EGW05909.1"/>
    <property type="molecule type" value="Genomic_DNA"/>
</dbReference>
<gene>
    <name evidence="2" type="ORF">I79_017567</name>
</gene>
<proteinExistence type="predicted"/>
<protein>
    <recommendedName>
        <fullName evidence="4">Secreted protein</fullName>
    </recommendedName>
</protein>
<accession>G3I2D7</accession>
<name>G3I2D7_CRIGR</name>
<organism evidence="2 3">
    <name type="scientific">Cricetulus griseus</name>
    <name type="common">Chinese hamster</name>
    <name type="synonym">Cricetulus barabensis griseus</name>
    <dbReference type="NCBI Taxonomy" id="10029"/>
    <lineage>
        <taxon>Eukaryota</taxon>
        <taxon>Metazoa</taxon>
        <taxon>Chordata</taxon>
        <taxon>Craniata</taxon>
        <taxon>Vertebrata</taxon>
        <taxon>Euteleostomi</taxon>
        <taxon>Mammalia</taxon>
        <taxon>Eutheria</taxon>
        <taxon>Euarchontoglires</taxon>
        <taxon>Glires</taxon>
        <taxon>Rodentia</taxon>
        <taxon>Myomorpha</taxon>
        <taxon>Muroidea</taxon>
        <taxon>Cricetidae</taxon>
        <taxon>Cricetinae</taxon>
        <taxon>Cricetulus</taxon>
    </lineage>
</organism>
<dbReference type="AlphaFoldDB" id="G3I2D7"/>
<reference evidence="3" key="1">
    <citation type="journal article" date="2011" name="Nat. Biotechnol.">
        <title>The genomic sequence of the Chinese hamster ovary (CHO)-K1 cell line.</title>
        <authorList>
            <person name="Xu X."/>
            <person name="Nagarajan H."/>
            <person name="Lewis N.E."/>
            <person name="Pan S."/>
            <person name="Cai Z."/>
            <person name="Liu X."/>
            <person name="Chen W."/>
            <person name="Xie M."/>
            <person name="Wang W."/>
            <person name="Hammond S."/>
            <person name="Andersen M.R."/>
            <person name="Neff N."/>
            <person name="Passarelli B."/>
            <person name="Koh W."/>
            <person name="Fan H.C."/>
            <person name="Wang J."/>
            <person name="Gui Y."/>
            <person name="Lee K.H."/>
            <person name="Betenbaugh M.J."/>
            <person name="Quake S.R."/>
            <person name="Famili I."/>
            <person name="Palsson B.O."/>
            <person name="Wang J."/>
        </authorList>
    </citation>
    <scope>NUCLEOTIDE SEQUENCE [LARGE SCALE GENOMIC DNA]</scope>
    <source>
        <strain evidence="3">CHO K1 cell line</strain>
    </source>
</reference>
<sequence>MLWQSICLRSAALWAMVSQHSAWSVSFIILQSRESLTLKYKDTGLESQWVQYKNHP</sequence>
<dbReference type="InParanoid" id="G3I2D7"/>